<evidence type="ECO:0000256" key="4">
    <source>
        <dbReference type="ARBA" id="ARBA00011245"/>
    </source>
</evidence>
<keyword evidence="7" id="KW-0479">Metal-binding</keyword>
<keyword evidence="8" id="KW-0255">Endonuclease</keyword>
<comment type="subunit">
    <text evidence="4">Monomer.</text>
</comment>
<gene>
    <name evidence="12" type="ORF">B7C51_24635</name>
</gene>
<proteinExistence type="inferred from homology"/>
<dbReference type="PANTHER" id="PTHR10642:SF26">
    <property type="entry name" value="RIBONUCLEASE H1"/>
    <property type="match status" value="1"/>
</dbReference>
<dbReference type="Pfam" id="PF00075">
    <property type="entry name" value="RNase_H"/>
    <property type="match status" value="1"/>
</dbReference>
<evidence type="ECO:0000256" key="9">
    <source>
        <dbReference type="ARBA" id="ARBA00022801"/>
    </source>
</evidence>
<dbReference type="PROSITE" id="PS50879">
    <property type="entry name" value="RNASE_H_1"/>
    <property type="match status" value="1"/>
</dbReference>
<dbReference type="CDD" id="cd09278">
    <property type="entry name" value="RNase_HI_prokaryote_like"/>
    <property type="match status" value="1"/>
</dbReference>
<dbReference type="InterPro" id="IPR050092">
    <property type="entry name" value="RNase_H"/>
</dbReference>
<evidence type="ECO:0000256" key="3">
    <source>
        <dbReference type="ARBA" id="ARBA00005300"/>
    </source>
</evidence>
<dbReference type="InterPro" id="IPR012337">
    <property type="entry name" value="RNaseH-like_sf"/>
</dbReference>
<dbReference type="Gene3D" id="3.30.420.10">
    <property type="entry name" value="Ribonuclease H-like superfamily/Ribonuclease H"/>
    <property type="match status" value="1"/>
</dbReference>
<keyword evidence="10" id="KW-0460">Magnesium</keyword>
<dbReference type="InterPro" id="IPR002156">
    <property type="entry name" value="RNaseH_domain"/>
</dbReference>
<evidence type="ECO:0000256" key="6">
    <source>
        <dbReference type="ARBA" id="ARBA00022722"/>
    </source>
</evidence>
<geneLocation type="plasmid" evidence="13">
    <name>pplp3</name>
</geneLocation>
<dbReference type="GO" id="GO:0003676">
    <property type="term" value="F:nucleic acid binding"/>
    <property type="evidence" value="ECO:0007669"/>
    <property type="project" value="InterPro"/>
</dbReference>
<evidence type="ECO:0000256" key="2">
    <source>
        <dbReference type="ARBA" id="ARBA00001946"/>
    </source>
</evidence>
<reference evidence="12 13" key="1">
    <citation type="submission" date="2017-03" db="EMBL/GenBank/DDBJ databases">
        <title>Paenibacillus larvae genome sequencing.</title>
        <authorList>
            <person name="Dingman D.W."/>
        </authorList>
    </citation>
    <scope>NUCLEOTIDE SEQUENCE [LARGE SCALE GENOMIC DNA]</scope>
    <source>
        <strain evidence="12 13">SAG 10367</strain>
        <plasmid evidence="13">pplp3</plasmid>
    </source>
</reference>
<dbReference type="EMBL" id="CP020558">
    <property type="protein sequence ID" value="ARF70803.1"/>
    <property type="molecule type" value="Genomic_DNA"/>
</dbReference>
<evidence type="ECO:0000256" key="1">
    <source>
        <dbReference type="ARBA" id="ARBA00000077"/>
    </source>
</evidence>
<name>A0A1V0V0A4_9BACL</name>
<sequence>MTFDKEKEINVWCDGGARNHTTKIGGYGVFIEYGNTKKMFQSGFINTTNNRMELSSVIYGLRKLKPTDKKINVFSDSAYIVNCINDKWYKKWKRDNRWKNSNGKPVENKDLWIKLLELFKKFPNINFIKVKGHSGIFGNEICDMLSTEAIGIVNQTGKAFKTKERLPDFMINYNLKFPIK</sequence>
<keyword evidence="12" id="KW-0614">Plasmid</keyword>
<dbReference type="InterPro" id="IPR022892">
    <property type="entry name" value="RNaseHI"/>
</dbReference>
<dbReference type="GO" id="GO:0004523">
    <property type="term" value="F:RNA-DNA hybrid ribonuclease activity"/>
    <property type="evidence" value="ECO:0007669"/>
    <property type="project" value="UniProtKB-EC"/>
</dbReference>
<dbReference type="EC" id="3.1.26.4" evidence="5"/>
<dbReference type="SUPFAM" id="SSF53098">
    <property type="entry name" value="Ribonuclease H-like"/>
    <property type="match status" value="1"/>
</dbReference>
<dbReference type="InterPro" id="IPR036397">
    <property type="entry name" value="RNaseH_sf"/>
</dbReference>
<dbReference type="RefSeq" id="WP_083041784.1">
    <property type="nucleotide sequence ID" value="NZ_CP020558.1"/>
</dbReference>
<dbReference type="AlphaFoldDB" id="A0A1V0V0A4"/>
<organism evidence="12 13">
    <name type="scientific">Paenibacillus larvae subsp. pulvifaciens</name>
    <dbReference type="NCBI Taxonomy" id="1477"/>
    <lineage>
        <taxon>Bacteria</taxon>
        <taxon>Bacillati</taxon>
        <taxon>Bacillota</taxon>
        <taxon>Bacilli</taxon>
        <taxon>Bacillales</taxon>
        <taxon>Paenibacillaceae</taxon>
        <taxon>Paenibacillus</taxon>
    </lineage>
</organism>
<evidence type="ECO:0000256" key="7">
    <source>
        <dbReference type="ARBA" id="ARBA00022723"/>
    </source>
</evidence>
<keyword evidence="9" id="KW-0378">Hydrolase</keyword>
<comment type="cofactor">
    <cofactor evidence="2">
        <name>Mg(2+)</name>
        <dbReference type="ChEBI" id="CHEBI:18420"/>
    </cofactor>
</comment>
<accession>A0A1V0V0A4</accession>
<dbReference type="GO" id="GO:0046872">
    <property type="term" value="F:metal ion binding"/>
    <property type="evidence" value="ECO:0007669"/>
    <property type="project" value="UniProtKB-KW"/>
</dbReference>
<evidence type="ECO:0000313" key="12">
    <source>
        <dbReference type="EMBL" id="ARF70803.1"/>
    </source>
</evidence>
<evidence type="ECO:0000259" key="11">
    <source>
        <dbReference type="PROSITE" id="PS50879"/>
    </source>
</evidence>
<dbReference type="GO" id="GO:0043137">
    <property type="term" value="P:DNA replication, removal of RNA primer"/>
    <property type="evidence" value="ECO:0007669"/>
    <property type="project" value="TreeGrafter"/>
</dbReference>
<dbReference type="Proteomes" id="UP000192727">
    <property type="component" value="Plasmid pPLP3"/>
</dbReference>
<dbReference type="PANTHER" id="PTHR10642">
    <property type="entry name" value="RIBONUCLEASE H1"/>
    <property type="match status" value="1"/>
</dbReference>
<protein>
    <recommendedName>
        <fullName evidence="5">ribonuclease H</fullName>
        <ecNumber evidence="5">3.1.26.4</ecNumber>
    </recommendedName>
</protein>
<evidence type="ECO:0000313" key="13">
    <source>
        <dbReference type="Proteomes" id="UP000192727"/>
    </source>
</evidence>
<keyword evidence="6" id="KW-0540">Nuclease</keyword>
<evidence type="ECO:0000256" key="10">
    <source>
        <dbReference type="ARBA" id="ARBA00022842"/>
    </source>
</evidence>
<feature type="domain" description="RNase H type-1" evidence="11">
    <location>
        <begin position="5"/>
        <end position="151"/>
    </location>
</feature>
<comment type="similarity">
    <text evidence="3">Belongs to the RNase H family.</text>
</comment>
<evidence type="ECO:0000256" key="5">
    <source>
        <dbReference type="ARBA" id="ARBA00012180"/>
    </source>
</evidence>
<comment type="catalytic activity">
    <reaction evidence="1">
        <text>Endonucleolytic cleavage to 5'-phosphomonoester.</text>
        <dbReference type="EC" id="3.1.26.4"/>
    </reaction>
</comment>
<evidence type="ECO:0000256" key="8">
    <source>
        <dbReference type="ARBA" id="ARBA00022759"/>
    </source>
</evidence>